<sequence>MSTSTGASSASSTRAALGVAWQRGCASVSCFVPGANHAVMQHALGHGLRSQLPTPVMSSEPIDSWPSYLPRNPGFM</sequence>
<dbReference type="RefSeq" id="WP_136934839.1">
    <property type="nucleotide sequence ID" value="NZ_SSMQ01000073.1"/>
</dbReference>
<protein>
    <submittedName>
        <fullName evidence="1">Uncharacterized protein</fullName>
    </submittedName>
</protein>
<gene>
    <name evidence="1" type="ORF">E8A74_42360</name>
</gene>
<dbReference type="AlphaFoldDB" id="A0A4V6WQK1"/>
<dbReference type="Proteomes" id="UP000309215">
    <property type="component" value="Unassembled WGS sequence"/>
</dbReference>
<comment type="caution">
    <text evidence="1">The sequence shown here is derived from an EMBL/GenBank/DDBJ whole genome shotgun (WGS) entry which is preliminary data.</text>
</comment>
<accession>A0A4V6WQK1</accession>
<name>A0A4V6WQK1_9BACT</name>
<evidence type="ECO:0000313" key="2">
    <source>
        <dbReference type="Proteomes" id="UP000309215"/>
    </source>
</evidence>
<proteinExistence type="predicted"/>
<keyword evidence="2" id="KW-1185">Reference proteome</keyword>
<organism evidence="1 2">
    <name type="scientific">Polyangium fumosum</name>
    <dbReference type="NCBI Taxonomy" id="889272"/>
    <lineage>
        <taxon>Bacteria</taxon>
        <taxon>Pseudomonadati</taxon>
        <taxon>Myxococcota</taxon>
        <taxon>Polyangia</taxon>
        <taxon>Polyangiales</taxon>
        <taxon>Polyangiaceae</taxon>
        <taxon>Polyangium</taxon>
    </lineage>
</organism>
<evidence type="ECO:0000313" key="1">
    <source>
        <dbReference type="EMBL" id="TKC98175.1"/>
    </source>
</evidence>
<reference evidence="1 2" key="1">
    <citation type="submission" date="2019-04" db="EMBL/GenBank/DDBJ databases">
        <authorList>
            <person name="Li Y."/>
            <person name="Wang J."/>
        </authorList>
    </citation>
    <scope>NUCLEOTIDE SEQUENCE [LARGE SCALE GENOMIC DNA]</scope>
    <source>
        <strain evidence="1 2">DSM 14668</strain>
    </source>
</reference>
<dbReference type="EMBL" id="SSMQ01000073">
    <property type="protein sequence ID" value="TKC98175.1"/>
    <property type="molecule type" value="Genomic_DNA"/>
</dbReference>